<reference evidence="2" key="1">
    <citation type="submission" date="2021-01" db="EMBL/GenBank/DDBJ databases">
        <authorList>
            <person name="Corre E."/>
            <person name="Pelletier E."/>
            <person name="Niang G."/>
            <person name="Scheremetjew M."/>
            <person name="Finn R."/>
            <person name="Kale V."/>
            <person name="Holt S."/>
            <person name="Cochrane G."/>
            <person name="Meng A."/>
            <person name="Brown T."/>
            <person name="Cohen L."/>
        </authorList>
    </citation>
    <scope>NUCLEOTIDE SEQUENCE</scope>
    <source>
        <strain evidence="2">CCMP645</strain>
    </source>
</reference>
<evidence type="ECO:0008006" key="3">
    <source>
        <dbReference type="Google" id="ProtNLM"/>
    </source>
</evidence>
<organism evidence="2">
    <name type="scientific">Chrysotila carterae</name>
    <name type="common">Marine alga</name>
    <name type="synonym">Syracosphaera carterae</name>
    <dbReference type="NCBI Taxonomy" id="13221"/>
    <lineage>
        <taxon>Eukaryota</taxon>
        <taxon>Haptista</taxon>
        <taxon>Haptophyta</taxon>
        <taxon>Prymnesiophyceae</taxon>
        <taxon>Isochrysidales</taxon>
        <taxon>Isochrysidaceae</taxon>
        <taxon>Chrysotila</taxon>
    </lineage>
</organism>
<evidence type="ECO:0000313" key="2">
    <source>
        <dbReference type="EMBL" id="CAE0771625.1"/>
    </source>
</evidence>
<evidence type="ECO:0000256" key="1">
    <source>
        <dbReference type="SAM" id="MobiDB-lite"/>
    </source>
</evidence>
<proteinExistence type="predicted"/>
<dbReference type="EMBL" id="HBIZ01037976">
    <property type="protein sequence ID" value="CAE0771625.1"/>
    <property type="molecule type" value="Transcribed_RNA"/>
</dbReference>
<protein>
    <recommendedName>
        <fullName evidence="3">WW domain-containing protein</fullName>
    </recommendedName>
</protein>
<dbReference type="AlphaFoldDB" id="A0A7S4BNG3"/>
<feature type="region of interest" description="Disordered" evidence="1">
    <location>
        <begin position="81"/>
        <end position="212"/>
    </location>
</feature>
<name>A0A7S4BNG3_CHRCT</name>
<gene>
    <name evidence="2" type="ORF">PCAR00345_LOCUS24237</name>
</gene>
<sequence>MYGSFRPPMPLRAPPPPGMMMQAHMQQQQQQAQMQHQLQLQQQQLQQQQLLQQHLKNTQRPGFPQVPVTKSPYGMQTMGAGMPPRFVPQPTTPKPAALPSHAVRSPARPPPPASVASKQAVAAGKAPASLTKSFSAPAAHRPLAPPRPVLPPKPQNPAIAKAVGKPPVILSTAPSRPTIAARPAQPASVSKRPRTDVGAVGTAAQAASGRPLNNAPAWMSTQASKPPATAVANGALATPQIPPIPPIPPVASVAPPPSCNASAVPEAPLPPDWIELPIFYNTVTGQCSWDRPRLAVVAGNRML</sequence>
<accession>A0A7S4BNG3</accession>
<feature type="compositionally biased region" description="Pro residues" evidence="1">
    <location>
        <begin position="143"/>
        <end position="155"/>
    </location>
</feature>